<evidence type="ECO:0000256" key="1">
    <source>
        <dbReference type="SAM" id="MobiDB-lite"/>
    </source>
</evidence>
<dbReference type="EMBL" id="JAABOA010002769">
    <property type="protein sequence ID" value="KAF9579423.1"/>
    <property type="molecule type" value="Genomic_DNA"/>
</dbReference>
<evidence type="ECO:0000313" key="3">
    <source>
        <dbReference type="EMBL" id="KAF9579423.1"/>
    </source>
</evidence>
<dbReference type="AlphaFoldDB" id="A0A9P6FPF4"/>
<proteinExistence type="predicted"/>
<keyword evidence="2" id="KW-0732">Signal</keyword>
<comment type="caution">
    <text evidence="3">The sequence shown here is derived from an EMBL/GenBank/DDBJ whole genome shotgun (WGS) entry which is preliminary data.</text>
</comment>
<organism evidence="3 4">
    <name type="scientific">Lunasporangiospora selenospora</name>
    <dbReference type="NCBI Taxonomy" id="979761"/>
    <lineage>
        <taxon>Eukaryota</taxon>
        <taxon>Fungi</taxon>
        <taxon>Fungi incertae sedis</taxon>
        <taxon>Mucoromycota</taxon>
        <taxon>Mortierellomycotina</taxon>
        <taxon>Mortierellomycetes</taxon>
        <taxon>Mortierellales</taxon>
        <taxon>Mortierellaceae</taxon>
        <taxon>Lunasporangiospora</taxon>
    </lineage>
</organism>
<keyword evidence="4" id="KW-1185">Reference proteome</keyword>
<feature type="region of interest" description="Disordered" evidence="1">
    <location>
        <begin position="106"/>
        <end position="134"/>
    </location>
</feature>
<feature type="chain" id="PRO_5040467188" evidence="2">
    <location>
        <begin position="24"/>
        <end position="263"/>
    </location>
</feature>
<feature type="compositionally biased region" description="Acidic residues" evidence="1">
    <location>
        <begin position="106"/>
        <end position="115"/>
    </location>
</feature>
<feature type="signal peptide" evidence="2">
    <location>
        <begin position="1"/>
        <end position="23"/>
    </location>
</feature>
<name>A0A9P6FPF4_9FUNG</name>
<sequence>MVLMRSVALTFATLLLVASMAEAAPIRLPSQHDRSVDSHAPTGRIQIKQHIVVTATTTNTKRLPKTHLSSHMVFDEEDDDMGNELLDTEFDGLLRPDDDDTIEGQALEEEEDDEDNGRRRLVHANEQDEHDRAIDLDRQMRVRLLQRQQQHQQEQQQHQLRLTLAIEALKATSRDWLEDNGVHDRDLIPEEYDDYELVQDEAEDDDEVPERELAVATLLEQEEMEEEEMEIQPVLIPTFTPLPKPASKFGGAVAAAELAAGVL</sequence>
<evidence type="ECO:0000313" key="4">
    <source>
        <dbReference type="Proteomes" id="UP000780801"/>
    </source>
</evidence>
<feature type="compositionally biased region" description="Basic and acidic residues" evidence="1">
    <location>
        <begin position="123"/>
        <end position="134"/>
    </location>
</feature>
<protein>
    <submittedName>
        <fullName evidence="3">Uncharacterized protein</fullName>
    </submittedName>
</protein>
<dbReference type="OrthoDB" id="2443111at2759"/>
<dbReference type="Proteomes" id="UP000780801">
    <property type="component" value="Unassembled WGS sequence"/>
</dbReference>
<accession>A0A9P6FPF4</accession>
<evidence type="ECO:0000256" key="2">
    <source>
        <dbReference type="SAM" id="SignalP"/>
    </source>
</evidence>
<gene>
    <name evidence="3" type="ORF">BGW38_004316</name>
</gene>
<reference evidence="3" key="1">
    <citation type="journal article" date="2020" name="Fungal Divers.">
        <title>Resolving the Mortierellaceae phylogeny through synthesis of multi-gene phylogenetics and phylogenomics.</title>
        <authorList>
            <person name="Vandepol N."/>
            <person name="Liber J."/>
            <person name="Desiro A."/>
            <person name="Na H."/>
            <person name="Kennedy M."/>
            <person name="Barry K."/>
            <person name="Grigoriev I.V."/>
            <person name="Miller A.N."/>
            <person name="O'Donnell K."/>
            <person name="Stajich J.E."/>
            <person name="Bonito G."/>
        </authorList>
    </citation>
    <scope>NUCLEOTIDE SEQUENCE</scope>
    <source>
        <strain evidence="3">KOD1015</strain>
    </source>
</reference>